<evidence type="ECO:0008006" key="3">
    <source>
        <dbReference type="Google" id="ProtNLM"/>
    </source>
</evidence>
<accession>A0AAU9EK19</accession>
<evidence type="ECO:0000313" key="2">
    <source>
        <dbReference type="Proteomes" id="UP001366166"/>
    </source>
</evidence>
<name>A0AAU9EK19_9BACT</name>
<reference evidence="2" key="1">
    <citation type="journal article" date="2023" name="Arch. Microbiol.">
        <title>Desulfoferula mesophilus gen. nov. sp. nov., a mesophilic sulfate-reducing bacterium isolated from a brackish lake sediment.</title>
        <authorList>
            <person name="Watanabe T."/>
            <person name="Yabe T."/>
            <person name="Tsuji J.M."/>
            <person name="Fukui M."/>
        </authorList>
    </citation>
    <scope>NUCLEOTIDE SEQUENCE [LARGE SCALE GENOMIC DNA]</scope>
    <source>
        <strain evidence="2">12FAK</strain>
    </source>
</reference>
<dbReference type="EMBL" id="AP028679">
    <property type="protein sequence ID" value="BEQ17070.1"/>
    <property type="molecule type" value="Genomic_DNA"/>
</dbReference>
<sequence>MVPPPVASATNYYVCLDTPRDSAPAAREQILAFADKMPPELALVPTASELVSSSQGKFFACLPPQPTRGQAQERLKVLDRRGVGVLGIKEGKAPQASAAAKPTPPNPADWFIQVNRFDETANALKDAKALANKGGPVTIMVTVPQPQFRDRVAAWLQGHRLAGEIFLCPARAKGCGVSYSVLAGPYYAQVEKLRRGLLGDWPGAFWLQRKDLPYRY</sequence>
<dbReference type="Proteomes" id="UP001366166">
    <property type="component" value="Chromosome"/>
</dbReference>
<dbReference type="KEGG" id="dmp:FAK_41360"/>
<protein>
    <recommendedName>
        <fullName evidence="3">SPOR domain-containing protein</fullName>
    </recommendedName>
</protein>
<proteinExistence type="predicted"/>
<keyword evidence="2" id="KW-1185">Reference proteome</keyword>
<dbReference type="AlphaFoldDB" id="A0AAU9EK19"/>
<organism evidence="1 2">
    <name type="scientific">Desulfoferula mesophila</name>
    <dbReference type="NCBI Taxonomy" id="3058419"/>
    <lineage>
        <taxon>Bacteria</taxon>
        <taxon>Pseudomonadati</taxon>
        <taxon>Thermodesulfobacteriota</taxon>
        <taxon>Desulfarculia</taxon>
        <taxon>Desulfarculales</taxon>
        <taxon>Desulfarculaceae</taxon>
        <taxon>Desulfoferula</taxon>
    </lineage>
</organism>
<evidence type="ECO:0000313" key="1">
    <source>
        <dbReference type="EMBL" id="BEQ17070.1"/>
    </source>
</evidence>
<gene>
    <name evidence="1" type="ORF">FAK_41360</name>
</gene>